<feature type="region of interest" description="Disordered" evidence="2">
    <location>
        <begin position="59"/>
        <end position="115"/>
    </location>
</feature>
<dbReference type="Pfam" id="PF02171">
    <property type="entry name" value="Piwi"/>
    <property type="match status" value="1"/>
</dbReference>
<dbReference type="Proteomes" id="UP000039865">
    <property type="component" value="Unassembled WGS sequence"/>
</dbReference>
<dbReference type="PROSITE" id="PS50821">
    <property type="entry name" value="PAZ"/>
    <property type="match status" value="1"/>
</dbReference>
<dbReference type="EMBL" id="CCKQ01014948">
    <property type="protein sequence ID" value="CDW86755.1"/>
    <property type="molecule type" value="Genomic_DNA"/>
</dbReference>
<dbReference type="Gene3D" id="3.30.420.10">
    <property type="entry name" value="Ribonuclease H-like superfamily/Ribonuclease H"/>
    <property type="match status" value="1"/>
</dbReference>
<accession>A0A078AWB2</accession>
<comment type="similarity">
    <text evidence="1">Belongs to the argonaute family.</text>
</comment>
<reference evidence="5 6" key="1">
    <citation type="submission" date="2014-06" db="EMBL/GenBank/DDBJ databases">
        <authorList>
            <person name="Swart Estienne"/>
        </authorList>
    </citation>
    <scope>NUCLEOTIDE SEQUENCE [LARGE SCALE GENOMIC DNA]</scope>
    <source>
        <strain evidence="5 6">130c</strain>
    </source>
</reference>
<sequence>MFRDKQTLIANFYEFLLEGKSPTNKTHKYCLYQYKLTTVPKIDRDKFLKIRHLLIQPNKLNDGENSDETKTSVSQDDKMENDADVNKDDNMVNKESSANNNSKVQSQLDEQKSSQKQQSADEFILEKYLGKYFKFLKFNQKYISEINQKSYFHPCLLYSVKFIQQLISYSKTIKDKQFTVTITFDKEIDLKNSEYGQTIMQQYFRDYLFNQVIKKCYPNYKRLGYTQIFNPERVTNLKEYDIEIWSGFRMEVKPIEQIPMLNIDIDYLVVRLETVLDVINEIKKIYVTYGESQACQERLQKDIRKAFVGKAVVTRYNNNVYKIKDVDFNQNPECYFVQTIVDIANNKKKLIKKSYTQYLEEKYYKTITDKEQPLLVTSDNICLVPEFCMVTGLSEETWNSPSQLNQVRDVVNATKPDVMRRIVDIKKDFFDVLYKNQSQFNFDEIKISNFPHIMEGVKLEMPTVQMAKLPQGPRVEISTKNVEEFERKIFQQLPIKMFEAPPLEQWALFYHEEDESLGNKLVHTLNESLTTFNYHAKPIQIIKVKGNKFQDWHQSIRDNLSVTVIAAVILIPGTKGLPNQLYSDIKRILIKEIPVPSQAILSQTIEKSKSALFSVCNKLIMQICAKIGGEPWAISELPYFYDCTMVSGYYITSNLISYVCSLNSKATRYWSKCLSVTNEQGDSQIVQQQTCLKLSSLFFESLLAFKLRMNCCPSQIFLFTNQRYQAKEEIQQELDAIQQILSKMQLGAKITLIQVDPSVQTHVKMAVVEQPNRLIPISHGLVIIEKNNTQNQQSSPAFPCKLPLDFYLSSYYNKDINQTTVTQYRVIKDEICCQSGVENGYEQLFQLIHRLCFLYFNHIGPVDMPACLKYAFKQAQILQEFGFKKNQILSAHEHYDKNILGLYYL</sequence>
<feature type="domain" description="Piwi" evidence="4">
    <location>
        <begin position="566"/>
        <end position="883"/>
    </location>
</feature>
<keyword evidence="6" id="KW-1185">Reference proteome</keyword>
<evidence type="ECO:0000313" key="6">
    <source>
        <dbReference type="Proteomes" id="UP000039865"/>
    </source>
</evidence>
<dbReference type="InterPro" id="IPR012337">
    <property type="entry name" value="RNaseH-like_sf"/>
</dbReference>
<dbReference type="Gene3D" id="2.170.260.10">
    <property type="entry name" value="paz domain"/>
    <property type="match status" value="1"/>
</dbReference>
<dbReference type="PROSITE" id="PS50822">
    <property type="entry name" value="PIWI"/>
    <property type="match status" value="1"/>
</dbReference>
<evidence type="ECO:0000256" key="2">
    <source>
        <dbReference type="SAM" id="MobiDB-lite"/>
    </source>
</evidence>
<evidence type="ECO:0000256" key="1">
    <source>
        <dbReference type="RuleBase" id="RU361178"/>
    </source>
</evidence>
<dbReference type="GO" id="GO:0003723">
    <property type="term" value="F:RNA binding"/>
    <property type="evidence" value="ECO:0007669"/>
    <property type="project" value="InterPro"/>
</dbReference>
<protein>
    <submittedName>
        <fullName evidence="5">Macronuclear development protein 1</fullName>
    </submittedName>
</protein>
<dbReference type="Gene3D" id="3.40.50.2300">
    <property type="match status" value="1"/>
</dbReference>
<evidence type="ECO:0000259" key="4">
    <source>
        <dbReference type="PROSITE" id="PS50822"/>
    </source>
</evidence>
<evidence type="ECO:0000313" key="5">
    <source>
        <dbReference type="EMBL" id="CDW86755.1"/>
    </source>
</evidence>
<dbReference type="SUPFAM" id="SSF101690">
    <property type="entry name" value="PAZ domain"/>
    <property type="match status" value="1"/>
</dbReference>
<dbReference type="Pfam" id="PF02170">
    <property type="entry name" value="PAZ"/>
    <property type="match status" value="1"/>
</dbReference>
<name>A0A078AWB2_STYLE</name>
<dbReference type="PANTHER" id="PTHR22891">
    <property type="entry name" value="EUKARYOTIC TRANSLATION INITIATION FACTOR 2C"/>
    <property type="match status" value="1"/>
</dbReference>
<dbReference type="InterPro" id="IPR036397">
    <property type="entry name" value="RNaseH_sf"/>
</dbReference>
<dbReference type="SUPFAM" id="SSF53098">
    <property type="entry name" value="Ribonuclease H-like"/>
    <property type="match status" value="1"/>
</dbReference>
<gene>
    <name evidence="5" type="primary">Contig17059.g18172</name>
    <name evidence="5" type="ORF">STYLEM_15853</name>
</gene>
<dbReference type="AlphaFoldDB" id="A0A078AWB2"/>
<dbReference type="SMART" id="SM00950">
    <property type="entry name" value="Piwi"/>
    <property type="match status" value="1"/>
</dbReference>
<organism evidence="5 6">
    <name type="scientific">Stylonychia lemnae</name>
    <name type="common">Ciliate</name>
    <dbReference type="NCBI Taxonomy" id="5949"/>
    <lineage>
        <taxon>Eukaryota</taxon>
        <taxon>Sar</taxon>
        <taxon>Alveolata</taxon>
        <taxon>Ciliophora</taxon>
        <taxon>Intramacronucleata</taxon>
        <taxon>Spirotrichea</taxon>
        <taxon>Stichotrichia</taxon>
        <taxon>Sporadotrichida</taxon>
        <taxon>Oxytrichidae</taxon>
        <taxon>Stylonychinae</taxon>
        <taxon>Stylonychia</taxon>
    </lineage>
</organism>
<proteinExistence type="inferred from homology"/>
<dbReference type="InterPro" id="IPR003165">
    <property type="entry name" value="Piwi"/>
</dbReference>
<feature type="domain" description="PAZ" evidence="3">
    <location>
        <begin position="274"/>
        <end position="392"/>
    </location>
</feature>
<dbReference type="InterPro" id="IPR003100">
    <property type="entry name" value="PAZ_dom"/>
</dbReference>
<dbReference type="InParanoid" id="A0A078AWB2"/>
<dbReference type="InterPro" id="IPR036085">
    <property type="entry name" value="PAZ_dom_sf"/>
</dbReference>
<feature type="compositionally biased region" description="Basic and acidic residues" evidence="2">
    <location>
        <begin position="67"/>
        <end position="92"/>
    </location>
</feature>
<dbReference type="OrthoDB" id="445936at2759"/>
<dbReference type="SMART" id="SM00949">
    <property type="entry name" value="PAZ"/>
    <property type="match status" value="1"/>
</dbReference>
<feature type="compositionally biased region" description="Polar residues" evidence="2">
    <location>
        <begin position="93"/>
        <end position="115"/>
    </location>
</feature>
<evidence type="ECO:0000259" key="3">
    <source>
        <dbReference type="PROSITE" id="PS50821"/>
    </source>
</evidence>